<keyword evidence="2" id="KW-1185">Reference proteome</keyword>
<name>A0A0L6CMC3_9MICO</name>
<gene>
    <name evidence="1" type="ORF">VV01_19235</name>
</gene>
<dbReference type="AlphaFoldDB" id="A0A0L6CMC3"/>
<dbReference type="Proteomes" id="UP000037397">
    <property type="component" value="Unassembled WGS sequence"/>
</dbReference>
<dbReference type="OrthoDB" id="3692448at2"/>
<protein>
    <submittedName>
        <fullName evidence="1">Uncharacterized protein</fullName>
    </submittedName>
</protein>
<evidence type="ECO:0000313" key="1">
    <source>
        <dbReference type="EMBL" id="KNX38790.1"/>
    </source>
</evidence>
<comment type="caution">
    <text evidence="1">The sequence shown here is derived from an EMBL/GenBank/DDBJ whole genome shotgun (WGS) entry which is preliminary data.</text>
</comment>
<reference evidence="2" key="1">
    <citation type="submission" date="2015-03" db="EMBL/GenBank/DDBJ databases">
        <title>Luteipulveratus halotolerans sp. nov., a novel actinobacterium (Dermacoccaceae) from Sarawak, Malaysia.</title>
        <authorList>
            <person name="Juboi H."/>
            <person name="Basik A."/>
            <person name="Shamsul S.S."/>
            <person name="Arnold P."/>
            <person name="Schmitt E.K."/>
            <person name="Sanglier J.-J."/>
            <person name="Yeo T."/>
        </authorList>
    </citation>
    <scope>NUCLEOTIDE SEQUENCE [LARGE SCALE GENOMIC DNA]</scope>
    <source>
        <strain evidence="2">C296001</strain>
    </source>
</reference>
<sequence length="85" mass="9431">MSGTEPTLLELDPRGRVSLKKVAGDTQRFLAYTHEDGTIVLEPATVMTEAQARFLAAPEVVDALERAMSQPDKMREYTPGRRPQS</sequence>
<evidence type="ECO:0000313" key="2">
    <source>
        <dbReference type="Proteomes" id="UP000037397"/>
    </source>
</evidence>
<dbReference type="RefSeq" id="WP_071606453.1">
    <property type="nucleotide sequence ID" value="NZ_LAIR01000002.1"/>
</dbReference>
<dbReference type="STRING" id="1631356.VV01_19235"/>
<accession>A0A0L6CMC3</accession>
<proteinExistence type="predicted"/>
<organism evidence="1 2">
    <name type="scientific">Luteipulveratus halotolerans</name>
    <dbReference type="NCBI Taxonomy" id="1631356"/>
    <lineage>
        <taxon>Bacteria</taxon>
        <taxon>Bacillati</taxon>
        <taxon>Actinomycetota</taxon>
        <taxon>Actinomycetes</taxon>
        <taxon>Micrococcales</taxon>
        <taxon>Dermacoccaceae</taxon>
        <taxon>Luteipulveratus</taxon>
    </lineage>
</organism>
<dbReference type="EMBL" id="LAIR01000002">
    <property type="protein sequence ID" value="KNX38790.1"/>
    <property type="molecule type" value="Genomic_DNA"/>
</dbReference>